<dbReference type="EMBL" id="LR784100">
    <property type="protein sequence ID" value="CAB3232795.1"/>
    <property type="molecule type" value="mRNA"/>
</dbReference>
<proteinExistence type="evidence at transcript level"/>
<feature type="domain" description="COMM" evidence="1">
    <location>
        <begin position="130"/>
        <end position="200"/>
    </location>
</feature>
<accession>A0A6F9D981</accession>
<evidence type="ECO:0000313" key="2">
    <source>
        <dbReference type="EMBL" id="CAB3232795.1"/>
    </source>
</evidence>
<protein>
    <submittedName>
        <fullName evidence="2">COMM domain-containing protein 10-like</fullName>
    </submittedName>
</protein>
<name>A0A6F9D981_9ASCI</name>
<gene>
    <name evidence="2" type="primary">Commd10</name>
</gene>
<evidence type="ECO:0000259" key="1">
    <source>
        <dbReference type="PROSITE" id="PS51269"/>
    </source>
</evidence>
<dbReference type="InterPro" id="IPR037361">
    <property type="entry name" value="COMMD10"/>
</dbReference>
<dbReference type="PANTHER" id="PTHR12333:SF0">
    <property type="entry name" value="COMM DOMAIN-CONTAINING PROTEIN 10"/>
    <property type="match status" value="1"/>
</dbReference>
<dbReference type="PROSITE" id="PS51269">
    <property type="entry name" value="COMM"/>
    <property type="match status" value="1"/>
</dbReference>
<dbReference type="Pfam" id="PF21672">
    <property type="entry name" value="COMM_HN"/>
    <property type="match status" value="1"/>
</dbReference>
<dbReference type="InterPro" id="IPR017920">
    <property type="entry name" value="COMM"/>
</dbReference>
<dbReference type="Pfam" id="PF07258">
    <property type="entry name" value="COMM_domain"/>
    <property type="match status" value="1"/>
</dbReference>
<organism evidence="2">
    <name type="scientific">Phallusia mammillata</name>
    <dbReference type="NCBI Taxonomy" id="59560"/>
    <lineage>
        <taxon>Eukaryota</taxon>
        <taxon>Metazoa</taxon>
        <taxon>Chordata</taxon>
        <taxon>Tunicata</taxon>
        <taxon>Ascidiacea</taxon>
        <taxon>Phlebobranchia</taxon>
        <taxon>Ascidiidae</taxon>
        <taxon>Phallusia</taxon>
    </lineage>
</organism>
<reference evidence="2" key="1">
    <citation type="submission" date="2020-04" db="EMBL/GenBank/DDBJ databases">
        <authorList>
            <person name="Neveu A P."/>
        </authorList>
    </citation>
    <scope>NUCLEOTIDE SEQUENCE</scope>
    <source>
        <tissue evidence="2">Whole embryo</tissue>
    </source>
</reference>
<dbReference type="PANTHER" id="PTHR12333">
    <property type="entry name" value="COMM DOMAIN CONTAINING PROTEIN 10"/>
    <property type="match status" value="1"/>
</dbReference>
<sequence length="200" mass="22854">MTTKVFNETPRFCQAVELINGLNASRFPKLLNRVAQNVHNKDSRAFSSEEEEKLQSALDLTPNNLNLLLETLEFIFQQAAYYAMKPAVLHEHLQSVNVESDRSEAIVKTWMAHGKSTVEKLKKHSFAPQQLDSVAWSFNLQLGQNSKSNMKETNAVFHLNLSNNNTQSEADKIVLQFNHEELLEFYEKLETIQSQLDSLS</sequence>
<dbReference type="AlphaFoldDB" id="A0A6F9D981"/>